<evidence type="ECO:0000313" key="1">
    <source>
        <dbReference type="EMBL" id="CAB4018813.1"/>
    </source>
</evidence>
<protein>
    <submittedName>
        <fullName evidence="1">Uncharacterized protein</fullName>
    </submittedName>
</protein>
<sequence length="72" mass="7886">MVNRPLDPCAENTSGIHLGRRLEKWESHPSAPGPDKLTKISHDPLLRGVDADLAIKYLASRKTAISGVEKAR</sequence>
<dbReference type="AlphaFoldDB" id="A0A7D9IZS8"/>
<keyword evidence="2" id="KW-1185">Reference proteome</keyword>
<organism evidence="1 2">
    <name type="scientific">Paramuricea clavata</name>
    <name type="common">Red gorgonian</name>
    <name type="synonym">Violescent sea-whip</name>
    <dbReference type="NCBI Taxonomy" id="317549"/>
    <lineage>
        <taxon>Eukaryota</taxon>
        <taxon>Metazoa</taxon>
        <taxon>Cnidaria</taxon>
        <taxon>Anthozoa</taxon>
        <taxon>Octocorallia</taxon>
        <taxon>Malacalcyonacea</taxon>
        <taxon>Plexauridae</taxon>
        <taxon>Paramuricea</taxon>
    </lineage>
</organism>
<accession>A0A7D9IZS8</accession>
<proteinExistence type="predicted"/>
<evidence type="ECO:0000313" key="2">
    <source>
        <dbReference type="Proteomes" id="UP001152795"/>
    </source>
</evidence>
<name>A0A7D9IZS8_PARCT</name>
<gene>
    <name evidence="1" type="ORF">PACLA_8A021360</name>
</gene>
<dbReference type="EMBL" id="CACRXK020010178">
    <property type="protein sequence ID" value="CAB4018813.1"/>
    <property type="molecule type" value="Genomic_DNA"/>
</dbReference>
<comment type="caution">
    <text evidence="1">The sequence shown here is derived from an EMBL/GenBank/DDBJ whole genome shotgun (WGS) entry which is preliminary data.</text>
</comment>
<feature type="non-terminal residue" evidence="1">
    <location>
        <position position="72"/>
    </location>
</feature>
<dbReference type="Proteomes" id="UP001152795">
    <property type="component" value="Unassembled WGS sequence"/>
</dbReference>
<reference evidence="1" key="1">
    <citation type="submission" date="2020-04" db="EMBL/GenBank/DDBJ databases">
        <authorList>
            <person name="Alioto T."/>
            <person name="Alioto T."/>
            <person name="Gomez Garrido J."/>
        </authorList>
    </citation>
    <scope>NUCLEOTIDE SEQUENCE</scope>
    <source>
        <strain evidence="1">A484AB</strain>
    </source>
</reference>